<sequence>MEPRVIFFGTPDFVVPVVSALYEKDWLAGVV</sequence>
<proteinExistence type="predicted"/>
<accession>A0A0G1B783</accession>
<evidence type="ECO:0008006" key="3">
    <source>
        <dbReference type="Google" id="ProtNLM"/>
    </source>
</evidence>
<dbReference type="AlphaFoldDB" id="A0A0G1B783"/>
<name>A0A0G1B783_9BACT</name>
<reference evidence="1 2" key="1">
    <citation type="journal article" date="2015" name="Nature">
        <title>rRNA introns, odd ribosomes, and small enigmatic genomes across a large radiation of phyla.</title>
        <authorList>
            <person name="Brown C.T."/>
            <person name="Hug L.A."/>
            <person name="Thomas B.C."/>
            <person name="Sharon I."/>
            <person name="Castelle C.J."/>
            <person name="Singh A."/>
            <person name="Wilkins M.J."/>
            <person name="Williams K.H."/>
            <person name="Banfield J.F."/>
        </authorList>
    </citation>
    <scope>NUCLEOTIDE SEQUENCE [LARGE SCALE GENOMIC DNA]</scope>
</reference>
<evidence type="ECO:0000313" key="2">
    <source>
        <dbReference type="Proteomes" id="UP000034785"/>
    </source>
</evidence>
<protein>
    <recommendedName>
        <fullName evidence="3">Methionyl-tRNA formyltransferase</fullName>
    </recommendedName>
</protein>
<comment type="caution">
    <text evidence="1">The sequence shown here is derived from an EMBL/GenBank/DDBJ whole genome shotgun (WGS) entry which is preliminary data.</text>
</comment>
<evidence type="ECO:0000313" key="1">
    <source>
        <dbReference type="EMBL" id="KKS69265.1"/>
    </source>
</evidence>
<organism evidence="1 2">
    <name type="scientific">Candidatus Daviesbacteria bacterium GW2011_GWA2_42_7</name>
    <dbReference type="NCBI Taxonomy" id="1618425"/>
    <lineage>
        <taxon>Bacteria</taxon>
        <taxon>Candidatus Daviesiibacteriota</taxon>
    </lineage>
</organism>
<dbReference type="EMBL" id="LCEJ01000059">
    <property type="protein sequence ID" value="KKS69265.1"/>
    <property type="molecule type" value="Genomic_DNA"/>
</dbReference>
<gene>
    <name evidence="1" type="ORF">UV41_C0059G0009</name>
</gene>
<dbReference type="Proteomes" id="UP000034785">
    <property type="component" value="Unassembled WGS sequence"/>
</dbReference>